<sequence>MPQLSIGTENGSPVELHYTDQGSGAPVVLIHGWPLSGRSWEKQVPALVDAGHRVVTYDRRGFGQSSQPWDGYDYDTFADDLHALLVHLDLREATLVGFSMGGGEVVRYVAKHGTDRVARVVLAAAVPPYLYKSDDNPDGGLDDATIEQFQGGVTGDRIAFLEEFTSNFFAAGDRTDLISEPNRAYHRAIAEFASPKGTLDCITAFGRTDFRDDVQKVSDAGIPTLVIHGDADAIVPFEVSGKRSHEAIEGAQLALVEGGPHGLNATHPDEFNAALLDFLKA</sequence>
<dbReference type="GeneID" id="98053124"/>
<evidence type="ECO:0000313" key="4">
    <source>
        <dbReference type="EMBL" id="NYG03118.1"/>
    </source>
</evidence>
<dbReference type="FunFam" id="3.40.50.1820:FF:000205">
    <property type="entry name" value="Non-haem bromoperoxidase BPO-A2"/>
    <property type="match status" value="1"/>
</dbReference>
<organism evidence="4 5">
    <name type="scientific">Pseudonocardia alni</name>
    <name type="common">Amycolata alni</name>
    <dbReference type="NCBI Taxonomy" id="33907"/>
    <lineage>
        <taxon>Bacteria</taxon>
        <taxon>Bacillati</taxon>
        <taxon>Actinomycetota</taxon>
        <taxon>Actinomycetes</taxon>
        <taxon>Pseudonocardiales</taxon>
        <taxon>Pseudonocardiaceae</taxon>
        <taxon>Pseudonocardia</taxon>
    </lineage>
</organism>
<dbReference type="PRINTS" id="PR00111">
    <property type="entry name" value="ABHYDROLASE"/>
</dbReference>
<name>A0A852W1T2_PSEA5</name>
<dbReference type="InterPro" id="IPR000073">
    <property type="entry name" value="AB_hydrolase_1"/>
</dbReference>
<dbReference type="InterPro" id="IPR000639">
    <property type="entry name" value="Epox_hydrolase-like"/>
</dbReference>
<proteinExistence type="inferred from homology"/>
<dbReference type="PRINTS" id="PR00412">
    <property type="entry name" value="EPOXHYDRLASE"/>
</dbReference>
<accession>A0A852W1T2</accession>
<reference evidence="4 5" key="1">
    <citation type="submission" date="2020-07" db="EMBL/GenBank/DDBJ databases">
        <title>Sequencing the genomes of 1000 actinobacteria strains.</title>
        <authorList>
            <person name="Klenk H.-P."/>
        </authorList>
    </citation>
    <scope>NUCLEOTIDE SEQUENCE [LARGE SCALE GENOMIC DNA]</scope>
    <source>
        <strain evidence="4 5">DSM 44749</strain>
    </source>
</reference>
<keyword evidence="1" id="KW-0575">Peroxidase</keyword>
<gene>
    <name evidence="4" type="ORF">HDA37_003403</name>
</gene>
<dbReference type="RefSeq" id="WP_073576795.1">
    <property type="nucleotide sequence ID" value="NZ_BAAAJZ010000003.1"/>
</dbReference>
<feature type="domain" description="AB hydrolase-1" evidence="3">
    <location>
        <begin position="26"/>
        <end position="267"/>
    </location>
</feature>
<dbReference type="InterPro" id="IPR029058">
    <property type="entry name" value="AB_hydrolase_fold"/>
</dbReference>
<dbReference type="Gene3D" id="3.40.50.1820">
    <property type="entry name" value="alpha/beta hydrolase"/>
    <property type="match status" value="1"/>
</dbReference>
<evidence type="ECO:0000256" key="2">
    <source>
        <dbReference type="ARBA" id="ARBA00038128"/>
    </source>
</evidence>
<dbReference type="InterPro" id="IPR050471">
    <property type="entry name" value="AB_hydrolase"/>
</dbReference>
<comment type="caution">
    <text evidence="4">The sequence shown here is derived from an EMBL/GenBank/DDBJ whole genome shotgun (WGS) entry which is preliminary data.</text>
</comment>
<keyword evidence="1" id="KW-0560">Oxidoreductase</keyword>
<dbReference type="Pfam" id="PF00561">
    <property type="entry name" value="Abhydrolase_1"/>
    <property type="match status" value="1"/>
</dbReference>
<protein>
    <submittedName>
        <fullName evidence="4">Pimeloyl-ACP methyl ester carboxylesterase</fullName>
    </submittedName>
</protein>
<evidence type="ECO:0000313" key="5">
    <source>
        <dbReference type="Proteomes" id="UP000549695"/>
    </source>
</evidence>
<comment type="similarity">
    <text evidence="2">Belongs to the AB hydrolase superfamily. Bacterial non-heme haloperoxidase / perhydrolase family.</text>
</comment>
<dbReference type="PANTHER" id="PTHR43433">
    <property type="entry name" value="HYDROLASE, ALPHA/BETA FOLD FAMILY PROTEIN"/>
    <property type="match status" value="1"/>
</dbReference>
<dbReference type="EMBL" id="JACCCZ010000001">
    <property type="protein sequence ID" value="NYG03118.1"/>
    <property type="molecule type" value="Genomic_DNA"/>
</dbReference>
<dbReference type="Proteomes" id="UP000549695">
    <property type="component" value="Unassembled WGS sequence"/>
</dbReference>
<dbReference type="SUPFAM" id="SSF53474">
    <property type="entry name" value="alpha/beta-Hydrolases"/>
    <property type="match status" value="1"/>
</dbReference>
<keyword evidence="5" id="KW-1185">Reference proteome</keyword>
<evidence type="ECO:0000259" key="3">
    <source>
        <dbReference type="Pfam" id="PF00561"/>
    </source>
</evidence>
<dbReference type="PANTHER" id="PTHR43433:SF4">
    <property type="entry name" value="NON-HEME CHLOROPEROXIDASE-RELATED"/>
    <property type="match status" value="1"/>
</dbReference>
<dbReference type="AlphaFoldDB" id="A0A852W1T2"/>
<evidence type="ECO:0000256" key="1">
    <source>
        <dbReference type="ARBA" id="ARBA00022559"/>
    </source>
</evidence>
<dbReference type="GO" id="GO:0004601">
    <property type="term" value="F:peroxidase activity"/>
    <property type="evidence" value="ECO:0007669"/>
    <property type="project" value="UniProtKB-KW"/>
</dbReference>